<sequence>MLTDKQKSCHYCHQQSSHGKFRGARAHTKTDFYDWHQHKTRKRVTVSIISPENKRPRLQATTWFHTGRENNFDLPINFCPWCGRPLHVDPAEQDFTDFVDNYYANVPATQKQLEFISVIAEALSLEQPQKLTKQLAQQWISQHIDDWREYTATQETLADAAFFY</sequence>
<name>A0ABW8U8X2_9LACO</name>
<proteinExistence type="predicted"/>
<organism evidence="1 2">
    <name type="scientific">Loigolactobacillus zhaoyuanensis</name>
    <dbReference type="NCBI Taxonomy" id="2486017"/>
    <lineage>
        <taxon>Bacteria</taxon>
        <taxon>Bacillati</taxon>
        <taxon>Bacillota</taxon>
        <taxon>Bacilli</taxon>
        <taxon>Lactobacillales</taxon>
        <taxon>Lactobacillaceae</taxon>
        <taxon>Loigolactobacillus</taxon>
    </lineage>
</organism>
<dbReference type="Proteomes" id="UP001625389">
    <property type="component" value="Unassembled WGS sequence"/>
</dbReference>
<dbReference type="EMBL" id="JBGQPK010000001">
    <property type="protein sequence ID" value="MFL2028118.1"/>
    <property type="molecule type" value="Genomic_DNA"/>
</dbReference>
<reference evidence="1 2" key="1">
    <citation type="submission" date="2024-08" db="EMBL/GenBank/DDBJ databases">
        <authorList>
            <person name="Arias E."/>
        </authorList>
    </citation>
    <scope>NUCLEOTIDE SEQUENCE [LARGE SCALE GENOMIC DNA]</scope>
    <source>
        <strain evidence="1 2">FAM 25317</strain>
    </source>
</reference>
<accession>A0ABW8U8X2</accession>
<keyword evidence="2" id="KW-1185">Reference proteome</keyword>
<evidence type="ECO:0000313" key="2">
    <source>
        <dbReference type="Proteomes" id="UP001625389"/>
    </source>
</evidence>
<protein>
    <submittedName>
        <fullName evidence="1">Uncharacterized protein</fullName>
    </submittedName>
</protein>
<evidence type="ECO:0000313" key="1">
    <source>
        <dbReference type="EMBL" id="MFL2028118.1"/>
    </source>
</evidence>
<gene>
    <name evidence="1" type="ORF">ACEN34_00590</name>
</gene>
<comment type="caution">
    <text evidence="1">The sequence shown here is derived from an EMBL/GenBank/DDBJ whole genome shotgun (WGS) entry which is preliminary data.</text>
</comment>